<dbReference type="Pfam" id="PF01060">
    <property type="entry name" value="TTR-52"/>
    <property type="match status" value="1"/>
</dbReference>
<comment type="caution">
    <text evidence="6">The sequence shown here is derived from an EMBL/GenBank/DDBJ whole genome shotgun (WGS) entry which is preliminary data.</text>
</comment>
<reference evidence="6" key="1">
    <citation type="submission" date="2023-10" db="EMBL/GenBank/DDBJ databases">
        <title>Genome assembly of Pristionchus species.</title>
        <authorList>
            <person name="Yoshida K."/>
            <person name="Sommer R.J."/>
        </authorList>
    </citation>
    <scope>NUCLEOTIDE SEQUENCE</scope>
    <source>
        <strain evidence="6">RS0144</strain>
    </source>
</reference>
<dbReference type="InterPro" id="IPR038479">
    <property type="entry name" value="Transthyretin-like_sf"/>
</dbReference>
<evidence type="ECO:0000256" key="3">
    <source>
        <dbReference type="ARBA" id="ARBA00022525"/>
    </source>
</evidence>
<evidence type="ECO:0000313" key="6">
    <source>
        <dbReference type="EMBL" id="GMS97428.1"/>
    </source>
</evidence>
<evidence type="ECO:0000256" key="5">
    <source>
        <dbReference type="SAM" id="SignalP"/>
    </source>
</evidence>
<proteinExistence type="inferred from homology"/>
<comment type="subcellular location">
    <subcellularLocation>
        <location evidence="1">Secreted</location>
    </subcellularLocation>
</comment>
<feature type="non-terminal residue" evidence="6">
    <location>
        <position position="1"/>
    </location>
</feature>
<name>A0AAV5TTP8_9BILA</name>
<dbReference type="PANTHER" id="PTHR21700">
    <property type="entry name" value="TRANSTHYRETIN-LIKE FAMILY PROTEIN-RELATED"/>
    <property type="match status" value="1"/>
</dbReference>
<dbReference type="GO" id="GO:0005576">
    <property type="term" value="C:extracellular region"/>
    <property type="evidence" value="ECO:0007669"/>
    <property type="project" value="UniProtKB-SubCell"/>
</dbReference>
<keyword evidence="7" id="KW-1185">Reference proteome</keyword>
<feature type="chain" id="PRO_5043540279" description="Transthyretin-like family protein" evidence="5">
    <location>
        <begin position="30"/>
        <end position="97"/>
    </location>
</feature>
<organism evidence="6 7">
    <name type="scientific">Pristionchus entomophagus</name>
    <dbReference type="NCBI Taxonomy" id="358040"/>
    <lineage>
        <taxon>Eukaryota</taxon>
        <taxon>Metazoa</taxon>
        <taxon>Ecdysozoa</taxon>
        <taxon>Nematoda</taxon>
        <taxon>Chromadorea</taxon>
        <taxon>Rhabditida</taxon>
        <taxon>Rhabditina</taxon>
        <taxon>Diplogasteromorpha</taxon>
        <taxon>Diplogasteroidea</taxon>
        <taxon>Neodiplogasteridae</taxon>
        <taxon>Pristionchus</taxon>
    </lineage>
</organism>
<evidence type="ECO:0008006" key="8">
    <source>
        <dbReference type="Google" id="ProtNLM"/>
    </source>
</evidence>
<comment type="similarity">
    <text evidence="2">Belongs to the nematode transthyretin-like family.</text>
</comment>
<dbReference type="PANTHER" id="PTHR21700:SF30">
    <property type="entry name" value="TRANSTHYRETIN-LIKE FAMILY PROTEIN"/>
    <property type="match status" value="1"/>
</dbReference>
<gene>
    <name evidence="6" type="ORF">PENTCL1PPCAC_19603</name>
</gene>
<dbReference type="InterPro" id="IPR001534">
    <property type="entry name" value="Transthyretin-like"/>
</dbReference>
<accession>A0AAV5TTP8</accession>
<evidence type="ECO:0000256" key="4">
    <source>
        <dbReference type="ARBA" id="ARBA00022729"/>
    </source>
</evidence>
<protein>
    <recommendedName>
        <fullName evidence="8">Transthyretin-like family protein</fullName>
    </recommendedName>
</protein>
<dbReference type="Proteomes" id="UP001432027">
    <property type="component" value="Unassembled WGS sequence"/>
</dbReference>
<dbReference type="EMBL" id="BTSX01000004">
    <property type="protein sequence ID" value="GMS97428.1"/>
    <property type="molecule type" value="Genomic_DNA"/>
</dbReference>
<evidence type="ECO:0000256" key="1">
    <source>
        <dbReference type="ARBA" id="ARBA00004613"/>
    </source>
</evidence>
<evidence type="ECO:0000313" key="7">
    <source>
        <dbReference type="Proteomes" id="UP001432027"/>
    </source>
</evidence>
<dbReference type="AlphaFoldDB" id="A0AAV5TTP8"/>
<dbReference type="GO" id="GO:0009986">
    <property type="term" value="C:cell surface"/>
    <property type="evidence" value="ECO:0007669"/>
    <property type="project" value="InterPro"/>
</dbReference>
<evidence type="ECO:0000256" key="2">
    <source>
        <dbReference type="ARBA" id="ARBA00010112"/>
    </source>
</evidence>
<feature type="non-terminal residue" evidence="6">
    <location>
        <position position="97"/>
    </location>
</feature>
<keyword evidence="3" id="KW-0964">Secreted</keyword>
<dbReference type="Gene3D" id="2.60.40.3330">
    <property type="match status" value="1"/>
</dbReference>
<feature type="signal peptide" evidence="5">
    <location>
        <begin position="1"/>
        <end position="29"/>
    </location>
</feature>
<keyword evidence="4 5" id="KW-0732">Signal</keyword>
<sequence length="97" mass="10946">LSLTPCKTFRMMKFAAFAMLVAMIGLTEAKMQNVTVKGSLWCNKIRYSNQLVELWERDTLEPDDLLSFTHTDFMGDFTIKGGEDEILELTTSPSTSS</sequence>